<evidence type="ECO:0000313" key="2">
    <source>
        <dbReference type="Proteomes" id="UP000045051"/>
    </source>
</evidence>
<dbReference type="AlphaFoldDB" id="A0A0B7I8U6"/>
<name>A0A0B7I8U6_9FLAO</name>
<organism evidence="1 2">
    <name type="scientific">Capnocytophaga canis</name>
    <dbReference type="NCBI Taxonomy" id="1848903"/>
    <lineage>
        <taxon>Bacteria</taxon>
        <taxon>Pseudomonadati</taxon>
        <taxon>Bacteroidota</taxon>
        <taxon>Flavobacteriia</taxon>
        <taxon>Flavobacteriales</taxon>
        <taxon>Flavobacteriaceae</taxon>
        <taxon>Capnocytophaga</taxon>
    </lineage>
</organism>
<sequence>MCIVKITLFNIKHLFLDIYKSKIYYIPFWHSIFYIMNVNMKNIKYEQYHER</sequence>
<reference evidence="1 2" key="1">
    <citation type="submission" date="2015-01" db="EMBL/GenBank/DDBJ databases">
        <authorList>
            <person name="Xiang T."/>
            <person name="Song Y."/>
            <person name="Huang L."/>
            <person name="Wang B."/>
            <person name="Wu P."/>
        </authorList>
    </citation>
    <scope>NUCLEOTIDE SEQUENCE [LARGE SCALE GENOMIC DNA]</scope>
    <source>
        <strain evidence="1 2">CcD38</strain>
    </source>
</reference>
<proteinExistence type="predicted"/>
<protein>
    <submittedName>
        <fullName evidence="1">Uncharacterized protein</fullName>
    </submittedName>
</protein>
<dbReference type="EMBL" id="CDOI01000144">
    <property type="protein sequence ID" value="CEN46318.1"/>
    <property type="molecule type" value="Genomic_DNA"/>
</dbReference>
<dbReference type="Proteomes" id="UP000045051">
    <property type="component" value="Unassembled WGS sequence"/>
</dbReference>
<keyword evidence="2" id="KW-1185">Reference proteome</keyword>
<gene>
    <name evidence="1" type="ORF">CCAND38_330034</name>
</gene>
<evidence type="ECO:0000313" key="1">
    <source>
        <dbReference type="EMBL" id="CEN46318.1"/>
    </source>
</evidence>
<accession>A0A0B7I8U6</accession>